<feature type="compositionally biased region" description="Polar residues" evidence="8">
    <location>
        <begin position="549"/>
        <end position="563"/>
    </location>
</feature>
<feature type="compositionally biased region" description="Basic and acidic residues" evidence="8">
    <location>
        <begin position="472"/>
        <end position="484"/>
    </location>
</feature>
<name>A0A7F5RAU1_AGRPL</name>
<evidence type="ECO:0000256" key="6">
    <source>
        <dbReference type="ARBA" id="ARBA00023242"/>
    </source>
</evidence>
<dbReference type="InterPro" id="IPR009675">
    <property type="entry name" value="TPX2_fam"/>
</dbReference>
<dbReference type="InParanoid" id="A0A7F5RAU1"/>
<organism evidence="11 12">
    <name type="scientific">Agrilus planipennis</name>
    <name type="common">Emerald ash borer</name>
    <name type="synonym">Agrilus marcopoli</name>
    <dbReference type="NCBI Taxonomy" id="224129"/>
    <lineage>
        <taxon>Eukaryota</taxon>
        <taxon>Metazoa</taxon>
        <taxon>Ecdysozoa</taxon>
        <taxon>Arthropoda</taxon>
        <taxon>Hexapoda</taxon>
        <taxon>Insecta</taxon>
        <taxon>Pterygota</taxon>
        <taxon>Neoptera</taxon>
        <taxon>Endopterygota</taxon>
        <taxon>Coleoptera</taxon>
        <taxon>Polyphaga</taxon>
        <taxon>Elateriformia</taxon>
        <taxon>Buprestoidea</taxon>
        <taxon>Buprestidae</taxon>
        <taxon>Agrilinae</taxon>
        <taxon>Agrilus</taxon>
    </lineage>
</organism>
<dbReference type="GeneID" id="108741640"/>
<keyword evidence="11" id="KW-1185">Reference proteome</keyword>
<keyword evidence="7" id="KW-0175">Coiled coil</keyword>
<dbReference type="InterPro" id="IPR027329">
    <property type="entry name" value="TPX2_C"/>
</dbReference>
<comment type="subcellular location">
    <subcellularLocation>
        <location evidence="2">Cytoplasm</location>
        <location evidence="2">Cytoskeleton</location>
        <location evidence="2">Spindle</location>
    </subcellularLocation>
    <subcellularLocation>
        <location evidence="1">Nucleus</location>
    </subcellularLocation>
</comment>
<dbReference type="GO" id="GO:0005819">
    <property type="term" value="C:spindle"/>
    <property type="evidence" value="ECO:0007669"/>
    <property type="project" value="UniProtKB-SubCell"/>
</dbReference>
<protein>
    <submittedName>
        <fullName evidence="12">Targeting protein for Xklp2 homolog isoform X1</fullName>
    </submittedName>
</protein>
<sequence length="576" mass="67471">MSETNFAFSAPQYYDFASFTEEDVRDLEQYFEVDHESKQNHIDEFVLISSDDDIEEFCSVLVEDVAVEDTNSRNKLRKSFSTGNILTAWQSTKLGEEVHDSNTNNCQLNNLKGKKKIQNCLSSTSLFKEDRPLHRVTQSCVSQEWINKLAQPKYNSHNSRFVSMAEAVQRFQRETPTRYRSKLYSKPHSASITVDHNIPKPPTVPKSPALYTRNRIRSSTLPSREQRELMEFKEAQKNKIVSHPVNRKILRSPAAKVPVEIKPSTVPQPFHLTESNKKEPPKTDLEEFKFHANPVPKGLFNAIENPVIKKSSTTQPRTPALLKRYNALMQEKAEKEKKEMGNEPFKNMHVEGENKFNVESNEECSDKNAKKCTEVRPFSFEERDRLIQKKKDEALQKIMEEERKMREFHAKPVPKFIYEKKVRMSEALAPKQYLVNAEKSSQKLEQPAPQFKARPAKVLQMKPFEPQKPMKHLREIPSFELNTDRRAKERQMFEEKMKYRDELIKAQRQRMEQEKIRHEEEEVANLRRVMEYKAQPIRRYKPIEPAPTKSLTEPHSPQFNLNSRTKRHNNKENITG</sequence>
<gene>
    <name evidence="12" type="primary">LOC108741640</name>
</gene>
<accession>A0A7F5RAU1</accession>
<dbReference type="GO" id="GO:0060236">
    <property type="term" value="P:regulation of mitotic spindle organization"/>
    <property type="evidence" value="ECO:0007669"/>
    <property type="project" value="InterPro"/>
</dbReference>
<feature type="region of interest" description="Disordered" evidence="8">
    <location>
        <begin position="536"/>
        <end position="576"/>
    </location>
</feature>
<comment type="similarity">
    <text evidence="3">Belongs to the TPX2 family.</text>
</comment>
<dbReference type="Pfam" id="PF12214">
    <property type="entry name" value="TPX2_importin"/>
    <property type="match status" value="1"/>
</dbReference>
<proteinExistence type="inferred from homology"/>
<feature type="region of interest" description="Disordered" evidence="8">
    <location>
        <begin position="460"/>
        <end position="484"/>
    </location>
</feature>
<feature type="coiled-coil region" evidence="7">
    <location>
        <begin position="496"/>
        <end position="529"/>
    </location>
</feature>
<dbReference type="AlphaFoldDB" id="A0A7F5RAU1"/>
<dbReference type="PANTHER" id="PTHR14326:SF44">
    <property type="entry name" value="TARGETING PROTEIN FOR XKLP2"/>
    <property type="match status" value="1"/>
</dbReference>
<keyword evidence="4" id="KW-0963">Cytoplasm</keyword>
<dbReference type="PANTHER" id="PTHR14326">
    <property type="entry name" value="TARGETING PROTEIN FOR XKLP2"/>
    <property type="match status" value="1"/>
</dbReference>
<reference evidence="12" key="1">
    <citation type="submission" date="2025-08" db="UniProtKB">
        <authorList>
            <consortium name="RefSeq"/>
        </authorList>
    </citation>
    <scope>IDENTIFICATION</scope>
    <source>
        <tissue evidence="12">Entire body</tissue>
    </source>
</reference>
<evidence type="ECO:0000256" key="8">
    <source>
        <dbReference type="SAM" id="MobiDB-lite"/>
    </source>
</evidence>
<feature type="domain" description="TPX2 C-terminal" evidence="9">
    <location>
        <begin position="479"/>
        <end position="549"/>
    </location>
</feature>
<keyword evidence="5" id="KW-0206">Cytoskeleton</keyword>
<evidence type="ECO:0000313" key="12">
    <source>
        <dbReference type="RefSeq" id="XP_025833077.1"/>
    </source>
</evidence>
<evidence type="ECO:0000259" key="10">
    <source>
        <dbReference type="Pfam" id="PF12214"/>
    </source>
</evidence>
<dbReference type="InterPro" id="IPR027330">
    <property type="entry name" value="TPX2_central_dom"/>
</dbReference>
<evidence type="ECO:0000259" key="9">
    <source>
        <dbReference type="Pfam" id="PF06886"/>
    </source>
</evidence>
<dbReference type="KEGG" id="apln:108741640"/>
<dbReference type="OrthoDB" id="1684416at2759"/>
<evidence type="ECO:0000256" key="4">
    <source>
        <dbReference type="ARBA" id="ARBA00022490"/>
    </source>
</evidence>
<evidence type="ECO:0000256" key="2">
    <source>
        <dbReference type="ARBA" id="ARBA00004186"/>
    </source>
</evidence>
<dbReference type="Proteomes" id="UP000192223">
    <property type="component" value="Unplaced"/>
</dbReference>
<dbReference type="RefSeq" id="XP_025833077.1">
    <property type="nucleotide sequence ID" value="XM_025977292.1"/>
</dbReference>
<dbReference type="GO" id="GO:0005874">
    <property type="term" value="C:microtubule"/>
    <property type="evidence" value="ECO:0007669"/>
    <property type="project" value="InterPro"/>
</dbReference>
<keyword evidence="6" id="KW-0539">Nucleus</keyword>
<feature type="domain" description="TPX2 central" evidence="10">
    <location>
        <begin position="203"/>
        <end position="320"/>
    </location>
</feature>
<evidence type="ECO:0000256" key="7">
    <source>
        <dbReference type="SAM" id="Coils"/>
    </source>
</evidence>
<dbReference type="Pfam" id="PF06886">
    <property type="entry name" value="TPX2"/>
    <property type="match status" value="1"/>
</dbReference>
<evidence type="ECO:0000256" key="5">
    <source>
        <dbReference type="ARBA" id="ARBA00023212"/>
    </source>
</evidence>
<evidence type="ECO:0000256" key="3">
    <source>
        <dbReference type="ARBA" id="ARBA00005885"/>
    </source>
</evidence>
<dbReference type="GO" id="GO:0005634">
    <property type="term" value="C:nucleus"/>
    <property type="evidence" value="ECO:0007669"/>
    <property type="project" value="UniProtKB-SubCell"/>
</dbReference>
<evidence type="ECO:0000256" key="1">
    <source>
        <dbReference type="ARBA" id="ARBA00004123"/>
    </source>
</evidence>
<evidence type="ECO:0000313" key="11">
    <source>
        <dbReference type="Proteomes" id="UP000192223"/>
    </source>
</evidence>